<evidence type="ECO:0000256" key="1">
    <source>
        <dbReference type="ARBA" id="ARBA00004141"/>
    </source>
</evidence>
<name>A0A840UUL1_9FIRM</name>
<gene>
    <name evidence="8" type="ORF">HNR32_001289</name>
</gene>
<feature type="transmembrane region" description="Helical" evidence="6">
    <location>
        <begin position="324"/>
        <end position="344"/>
    </location>
</feature>
<keyword evidence="4 6" id="KW-1133">Transmembrane helix</keyword>
<evidence type="ECO:0000259" key="7">
    <source>
        <dbReference type="Pfam" id="PF03600"/>
    </source>
</evidence>
<dbReference type="InterPro" id="IPR014738">
    <property type="entry name" value="Citrate_transporter"/>
</dbReference>
<dbReference type="GO" id="GO:0015128">
    <property type="term" value="F:gluconate transmembrane transporter activity"/>
    <property type="evidence" value="ECO:0007669"/>
    <property type="project" value="InterPro"/>
</dbReference>
<reference evidence="8 9" key="1">
    <citation type="submission" date="2020-08" db="EMBL/GenBank/DDBJ databases">
        <title>Genomic Encyclopedia of Type Strains, Phase IV (KMG-IV): sequencing the most valuable type-strain genomes for metagenomic binning, comparative biology and taxonomic classification.</title>
        <authorList>
            <person name="Goeker M."/>
        </authorList>
    </citation>
    <scope>NUCLEOTIDE SEQUENCE [LARGE SCALE GENOMIC DNA]</scope>
    <source>
        <strain evidence="8 9">DSM 24661</strain>
    </source>
</reference>
<dbReference type="Pfam" id="PF03600">
    <property type="entry name" value="CitMHS"/>
    <property type="match status" value="1"/>
</dbReference>
<protein>
    <submittedName>
        <fullName evidence="8">CitMHS family citrate-Mg2+:H+ or citrate-Ca2+:H+ symporter</fullName>
    </submittedName>
</protein>
<dbReference type="GO" id="GO:0005886">
    <property type="term" value="C:plasma membrane"/>
    <property type="evidence" value="ECO:0007669"/>
    <property type="project" value="TreeGrafter"/>
</dbReference>
<dbReference type="PANTHER" id="PTHR30354">
    <property type="entry name" value="GNT FAMILY GLUCONATE TRANSPORTER"/>
    <property type="match status" value="1"/>
</dbReference>
<keyword evidence="9" id="KW-1185">Reference proteome</keyword>
<feature type="transmembrane region" description="Helical" evidence="6">
    <location>
        <begin position="27"/>
        <end position="51"/>
    </location>
</feature>
<evidence type="ECO:0000256" key="2">
    <source>
        <dbReference type="ARBA" id="ARBA00022448"/>
    </source>
</evidence>
<dbReference type="EMBL" id="JACHFH010000013">
    <property type="protein sequence ID" value="MBB5336145.1"/>
    <property type="molecule type" value="Genomic_DNA"/>
</dbReference>
<keyword evidence="2" id="KW-0813">Transport</keyword>
<dbReference type="NCBIfam" id="TIGR00784">
    <property type="entry name" value="citMHS"/>
    <property type="match status" value="1"/>
</dbReference>
<proteinExistence type="predicted"/>
<evidence type="ECO:0000256" key="3">
    <source>
        <dbReference type="ARBA" id="ARBA00022692"/>
    </source>
</evidence>
<feature type="transmembrane region" description="Helical" evidence="6">
    <location>
        <begin position="175"/>
        <end position="200"/>
    </location>
</feature>
<comment type="caution">
    <text evidence="8">The sequence shown here is derived from an EMBL/GenBank/DDBJ whole genome shotgun (WGS) entry which is preliminary data.</text>
</comment>
<evidence type="ECO:0000256" key="4">
    <source>
        <dbReference type="ARBA" id="ARBA00022989"/>
    </source>
</evidence>
<dbReference type="PANTHER" id="PTHR30354:SF26">
    <property type="entry name" value="TRANSPORTER, PUTATIVE-RELATED"/>
    <property type="match status" value="1"/>
</dbReference>
<keyword evidence="3 6" id="KW-0812">Transmembrane</keyword>
<evidence type="ECO:0000256" key="6">
    <source>
        <dbReference type="SAM" id="Phobius"/>
    </source>
</evidence>
<comment type="subcellular location">
    <subcellularLocation>
        <location evidence="1">Membrane</location>
        <topology evidence="1">Multi-pass membrane protein</topology>
    </subcellularLocation>
</comment>
<dbReference type="InterPro" id="IPR003474">
    <property type="entry name" value="Glcn_transporter"/>
</dbReference>
<organism evidence="8 9">
    <name type="scientific">Pectinatus brassicae</name>
    <dbReference type="NCBI Taxonomy" id="862415"/>
    <lineage>
        <taxon>Bacteria</taxon>
        <taxon>Bacillati</taxon>
        <taxon>Bacillota</taxon>
        <taxon>Negativicutes</taxon>
        <taxon>Selenomonadales</taxon>
        <taxon>Selenomonadaceae</taxon>
        <taxon>Pectinatus</taxon>
    </lineage>
</organism>
<dbReference type="AlphaFoldDB" id="A0A840UUL1"/>
<feature type="transmembrane region" description="Helical" evidence="6">
    <location>
        <begin position="58"/>
        <end position="76"/>
    </location>
</feature>
<evidence type="ECO:0000313" key="9">
    <source>
        <dbReference type="Proteomes" id="UP000559117"/>
    </source>
</evidence>
<feature type="domain" description="Citrate transporter-like" evidence="7">
    <location>
        <begin position="24"/>
        <end position="386"/>
    </location>
</feature>
<feature type="transmembrane region" description="Helical" evidence="6">
    <location>
        <begin position="294"/>
        <end position="312"/>
    </location>
</feature>
<feature type="transmembrane region" description="Helical" evidence="6">
    <location>
        <begin position="96"/>
        <end position="122"/>
    </location>
</feature>
<dbReference type="Proteomes" id="UP000559117">
    <property type="component" value="Unassembled WGS sequence"/>
</dbReference>
<sequence>MFLAIMGFLMIFVIIYGLLQSKVHPVAIFAIVPIVAAIICGFDFVHISAFIKTGVAKTMPVAVLFIFSIEYFSIMSEVGLFDPMVKFLVKKAGSNVILVTVATGCIATVAHLDGALASTLLITIPAMLPIYKKLHMRPVVICVIIGAAMSIMNLMPWGGPVARVGVVLNTDVNQLWHVLIPLQIIGLCLVLAFAFFMGVVEKKRGAGLNPTGKAAELDEDTSFIKKTDSKEAESLKRPKLLWFNALLTAGVIGLLCFTKIQLYAAFMIGLAIALMVNFPDAKMQAQRIKAHADAALSVPMILLASGVFLGVLSGTKMMEAMAQVMITIIPNVLGPYLHLIMGFFAVPFGMMLGTDSYFFGLMPLAIGVGKQYGIDPMNMAHAMLVGKNFGVLVTPHAATTFLACGLAGIELKDLLKFCTPYLWVLSWISLIIAILLGIIII</sequence>
<feature type="transmembrane region" description="Helical" evidence="6">
    <location>
        <begin position="421"/>
        <end position="440"/>
    </location>
</feature>
<feature type="transmembrane region" description="Helical" evidence="6">
    <location>
        <begin position="389"/>
        <end position="409"/>
    </location>
</feature>
<evidence type="ECO:0000256" key="5">
    <source>
        <dbReference type="ARBA" id="ARBA00023136"/>
    </source>
</evidence>
<dbReference type="RefSeq" id="WP_183860814.1">
    <property type="nucleotide sequence ID" value="NZ_JACHFH010000013.1"/>
</dbReference>
<evidence type="ECO:0000313" key="8">
    <source>
        <dbReference type="EMBL" id="MBB5336145.1"/>
    </source>
</evidence>
<feature type="transmembrane region" description="Helical" evidence="6">
    <location>
        <begin position="350"/>
        <end position="368"/>
    </location>
</feature>
<dbReference type="InterPro" id="IPR004680">
    <property type="entry name" value="Cit_transptr-like_dom"/>
</dbReference>
<keyword evidence="5 6" id="KW-0472">Membrane</keyword>
<feature type="transmembrane region" description="Helical" evidence="6">
    <location>
        <begin position="241"/>
        <end position="274"/>
    </location>
</feature>
<feature type="transmembrane region" description="Helical" evidence="6">
    <location>
        <begin position="134"/>
        <end position="155"/>
    </location>
</feature>
<dbReference type="GO" id="GO:0015137">
    <property type="term" value="F:citrate transmembrane transporter activity"/>
    <property type="evidence" value="ECO:0007669"/>
    <property type="project" value="InterPro"/>
</dbReference>
<accession>A0A840UUL1</accession>